<gene>
    <name evidence="3" type="ORF">OBBRIDRAFT_773857</name>
</gene>
<evidence type="ECO:0000256" key="2">
    <source>
        <dbReference type="SAM" id="MobiDB-lite"/>
    </source>
</evidence>
<sequence>MVRKRKIAEVDLSEDEEPSLGKQVLPVANLPADFTGEPTDGLQYLFMVRRDARLLPRITRVTNPYEVQPEPAPTIDASTSRGTHSPLPSDEWRETFLRRFRNFRKNALQPTLDVQTPRTEGKILPDKKDRDCWWAFIAGRPQAEWDPPKKPKQHKVDKWQKNARYSTGTQIFAPGDSVAGLSYEVQPHPAIHEETRQLNEEGEVELDVAHSAGSPPILTDGTRHDEFQTSPADTGQAVHGDTEPPVYKLREPTPFLMRSIDHRYALHLLMYFTHWMNLQLEEGSLPFAPLTATHARWMFVLLSRVDDYLSGDEMSLLRSLARACMSILKERLRGPDSEASSKVVAREVLSSEPMDAGSCWMIITVVAGIWGQKDLWMDIEAMLT</sequence>
<dbReference type="GO" id="GO:0000387">
    <property type="term" value="P:spliceosomal snRNP assembly"/>
    <property type="evidence" value="ECO:0007669"/>
    <property type="project" value="InterPro"/>
</dbReference>
<dbReference type="Pfam" id="PF04938">
    <property type="entry name" value="SIP1"/>
    <property type="match status" value="1"/>
</dbReference>
<dbReference type="PRINTS" id="PR02039">
    <property type="entry name" value="SPLICEFRBRR1"/>
</dbReference>
<accession>A0A8E2DL47</accession>
<dbReference type="PANTHER" id="PTHR12794">
    <property type="entry name" value="GEMIN2"/>
    <property type="match status" value="1"/>
</dbReference>
<dbReference type="GO" id="GO:0032797">
    <property type="term" value="C:SMN complex"/>
    <property type="evidence" value="ECO:0007669"/>
    <property type="project" value="TreeGrafter"/>
</dbReference>
<evidence type="ECO:0000313" key="3">
    <source>
        <dbReference type="EMBL" id="OCH92170.1"/>
    </source>
</evidence>
<proteinExistence type="inferred from homology"/>
<name>A0A8E2DL47_9APHY</name>
<dbReference type="Gene3D" id="1.20.58.1070">
    <property type="match status" value="1"/>
</dbReference>
<dbReference type="InterPro" id="IPR035426">
    <property type="entry name" value="Gemin2/Brr1"/>
</dbReference>
<reference evidence="3 4" key="1">
    <citation type="submission" date="2016-07" db="EMBL/GenBank/DDBJ databases">
        <title>Draft genome of the white-rot fungus Obba rivulosa 3A-2.</title>
        <authorList>
            <consortium name="DOE Joint Genome Institute"/>
            <person name="Miettinen O."/>
            <person name="Riley R."/>
            <person name="Acob R."/>
            <person name="Barry K."/>
            <person name="Cullen D."/>
            <person name="De Vries R."/>
            <person name="Hainaut M."/>
            <person name="Hatakka A."/>
            <person name="Henrissat B."/>
            <person name="Hilden K."/>
            <person name="Kuo R."/>
            <person name="Labutti K."/>
            <person name="Lipzen A."/>
            <person name="Makela M.R."/>
            <person name="Sandor L."/>
            <person name="Spatafora J.W."/>
            <person name="Grigoriev I.V."/>
            <person name="Hibbett D.S."/>
        </authorList>
    </citation>
    <scope>NUCLEOTIDE SEQUENCE [LARGE SCALE GENOMIC DNA]</scope>
    <source>
        <strain evidence="3 4">3A-2</strain>
    </source>
</reference>
<dbReference type="GO" id="GO:0030532">
    <property type="term" value="C:small nuclear ribonucleoprotein complex"/>
    <property type="evidence" value="ECO:0007669"/>
    <property type="project" value="InterPro"/>
</dbReference>
<dbReference type="InterPro" id="IPR023251">
    <property type="entry name" value="Brr1"/>
</dbReference>
<dbReference type="AlphaFoldDB" id="A0A8E2DL47"/>
<dbReference type="OrthoDB" id="428895at2759"/>
<dbReference type="PANTHER" id="PTHR12794:SF0">
    <property type="entry name" value="GEM-ASSOCIATED PROTEIN 2"/>
    <property type="match status" value="1"/>
</dbReference>
<evidence type="ECO:0000313" key="4">
    <source>
        <dbReference type="Proteomes" id="UP000250043"/>
    </source>
</evidence>
<feature type="region of interest" description="Disordered" evidence="2">
    <location>
        <begin position="66"/>
        <end position="89"/>
    </location>
</feature>
<comment type="similarity">
    <text evidence="1">Belongs to the gemin-2 family.</text>
</comment>
<feature type="region of interest" description="Disordered" evidence="2">
    <location>
        <begin position="1"/>
        <end position="20"/>
    </location>
</feature>
<dbReference type="EMBL" id="KV722373">
    <property type="protein sequence ID" value="OCH92170.1"/>
    <property type="molecule type" value="Genomic_DNA"/>
</dbReference>
<dbReference type="Proteomes" id="UP000250043">
    <property type="component" value="Unassembled WGS sequence"/>
</dbReference>
<organism evidence="3 4">
    <name type="scientific">Obba rivulosa</name>
    <dbReference type="NCBI Taxonomy" id="1052685"/>
    <lineage>
        <taxon>Eukaryota</taxon>
        <taxon>Fungi</taxon>
        <taxon>Dikarya</taxon>
        <taxon>Basidiomycota</taxon>
        <taxon>Agaricomycotina</taxon>
        <taxon>Agaricomycetes</taxon>
        <taxon>Polyporales</taxon>
        <taxon>Gelatoporiaceae</taxon>
        <taxon>Obba</taxon>
    </lineage>
</organism>
<keyword evidence="4" id="KW-1185">Reference proteome</keyword>
<evidence type="ECO:0000256" key="1">
    <source>
        <dbReference type="ARBA" id="ARBA00025758"/>
    </source>
</evidence>
<protein>
    <submittedName>
        <fullName evidence="3">Uncharacterized protein</fullName>
    </submittedName>
</protein>